<feature type="region of interest" description="Disordered" evidence="1">
    <location>
        <begin position="273"/>
        <end position="292"/>
    </location>
</feature>
<dbReference type="EMBL" id="JAABOJ010000013">
    <property type="protein sequence ID" value="KAF3282283.1"/>
    <property type="molecule type" value="Genomic_DNA"/>
</dbReference>
<feature type="region of interest" description="Disordered" evidence="1">
    <location>
        <begin position="210"/>
        <end position="231"/>
    </location>
</feature>
<name>A0A7C8RJ18_ORBOL</name>
<evidence type="ECO:0000313" key="2">
    <source>
        <dbReference type="EMBL" id="KAF3282283.1"/>
    </source>
</evidence>
<gene>
    <name evidence="2" type="ORF">TWF970_001696</name>
</gene>
<evidence type="ECO:0000256" key="1">
    <source>
        <dbReference type="SAM" id="MobiDB-lite"/>
    </source>
</evidence>
<sequence>MTLYPSIFHLKAILIKTPPNPGFTLLIDQLIKMDSKLAKKLKKYRDDKDTQIMIIMKSETEYIMGLLKSGKTDEAMKARYRLLFCAEVERQKLAAYDATTREQLIARFTTLSNDIVELSKLIYEKYPEEGFRSGLEYSPLPIMEILKRKTNLEIHNRTSQLWFIDGLKREALNGDRAAMNRLKAIELPKESWQTYLSGYNYRPRLKKKASTGTKLDAIPETSTPKEPANEPECPRCLTCELEAAQKPPVSATPTASELDEQPKETLLEVQAEAQSATLPKDGGIKREGSFGKRTVANFQSRWRKIQTKFGTSASDGGEQTAGDEGKTTNIA</sequence>
<dbReference type="Proteomes" id="UP000474640">
    <property type="component" value="Unassembled WGS sequence"/>
</dbReference>
<protein>
    <submittedName>
        <fullName evidence="2">Uncharacterized protein</fullName>
    </submittedName>
</protein>
<organism evidence="2 3">
    <name type="scientific">Orbilia oligospora</name>
    <name type="common">Nematode-trapping fungus</name>
    <name type="synonym">Arthrobotrys oligospora</name>
    <dbReference type="NCBI Taxonomy" id="2813651"/>
    <lineage>
        <taxon>Eukaryota</taxon>
        <taxon>Fungi</taxon>
        <taxon>Dikarya</taxon>
        <taxon>Ascomycota</taxon>
        <taxon>Pezizomycotina</taxon>
        <taxon>Orbiliomycetes</taxon>
        <taxon>Orbiliales</taxon>
        <taxon>Orbiliaceae</taxon>
        <taxon>Orbilia</taxon>
    </lineage>
</organism>
<proteinExistence type="predicted"/>
<dbReference type="AlphaFoldDB" id="A0A7C8RJ18"/>
<dbReference type="OrthoDB" id="5293253at2759"/>
<evidence type="ECO:0000313" key="3">
    <source>
        <dbReference type="Proteomes" id="UP000474640"/>
    </source>
</evidence>
<accession>A0A7C8RJ18</accession>
<comment type="caution">
    <text evidence="2">The sequence shown here is derived from an EMBL/GenBank/DDBJ whole genome shotgun (WGS) entry which is preliminary data.</text>
</comment>
<reference evidence="2 3" key="1">
    <citation type="submission" date="2020-01" db="EMBL/GenBank/DDBJ databases">
        <authorList>
            <person name="Palmer J.M."/>
        </authorList>
    </citation>
    <scope>NUCLEOTIDE SEQUENCE [LARGE SCALE GENOMIC DNA]</scope>
    <source>
        <strain evidence="2 3">TWF970</strain>
    </source>
</reference>
<feature type="region of interest" description="Disordered" evidence="1">
    <location>
        <begin position="306"/>
        <end position="331"/>
    </location>
</feature>